<sequence length="752" mass="85357">HYHSSLAMKKAKHIDYQFKRMDGSMFWGRISGKAIDDHIPADLSKGVIWVLDDISEEKEIENSLRAERNLFAGGPAIVLQWEPTENWPIVYVSKNIENVLGYTTEEMMSKDFSFGSLIHPSDYERIKSALNENLFGQYSCFELSYRLKTKAGVYRNFYDYNQAEYHRNGDVKSLYGYLVDMTSYFEVEQMSSLLLNNTNEGIFGLDLEGNTTFANPAALNMLGYQEAELIGHQNHSLIHHSHPDGHKIPVERCRMSMPISTHEDYHVKDEVLWRKDGTSFPVEYWSKPIRQDDQIVGAMVTFRDISEDIQQEQKISHLSFYDNLTGLPNRRMFLDKLKEELVAERDSSHRAVLLLLDIDHFKEVNDSLGHTSGDKLLVDLVSRIQRKLRDRDVLARMGGDEFSILLSPDERGVDAGHFSDEILRIFDTPFDIDGHEIQTSASIGIVFCDPSKSRNSVISEADIALYQAKNFGRGRAVFFEPSMSSKVHQDMALFNALNHALQNDGFELHYQLQFDPQTEKVVGAEALIRWPNAPEELQAVSSPASFIPVVENRNLIQAMCLWEIDRLATDLPVLRKAGFNCRVSINLSGKQLMNSDNLGQLLKAIQDSDLAFQDLEFEITETAYAELSEDVQKLMDVFMRNGVDIAIDDFGTGYSSLAVLRQFKSTHLKIDKQFIDHMHSNSDDYAIVSATISMAQALGKKVVAEGVESEIQVQMLKELGCDIIQGFYYARPQSLEKVCQQLKSTSQTSPLS</sequence>
<dbReference type="SUPFAM" id="SSF141868">
    <property type="entry name" value="EAL domain-like"/>
    <property type="match status" value="1"/>
</dbReference>
<dbReference type="PROSITE" id="PS50883">
    <property type="entry name" value="EAL"/>
    <property type="match status" value="1"/>
</dbReference>
<dbReference type="CDD" id="cd01948">
    <property type="entry name" value="EAL"/>
    <property type="match status" value="1"/>
</dbReference>
<dbReference type="Pfam" id="PF00989">
    <property type="entry name" value="PAS"/>
    <property type="match status" value="1"/>
</dbReference>
<evidence type="ECO:0000313" key="6">
    <source>
        <dbReference type="Proteomes" id="UP000027341"/>
    </source>
</evidence>
<evidence type="ECO:0000259" key="1">
    <source>
        <dbReference type="PROSITE" id="PS50112"/>
    </source>
</evidence>
<dbReference type="Pfam" id="PF00563">
    <property type="entry name" value="EAL"/>
    <property type="match status" value="1"/>
</dbReference>
<dbReference type="InterPro" id="IPR035919">
    <property type="entry name" value="EAL_sf"/>
</dbReference>
<dbReference type="InterPro" id="IPR013767">
    <property type="entry name" value="PAS_fold"/>
</dbReference>
<feature type="domain" description="PAC" evidence="2">
    <location>
        <begin position="266"/>
        <end position="317"/>
    </location>
</feature>
<dbReference type="PANTHER" id="PTHR44757:SF2">
    <property type="entry name" value="BIOFILM ARCHITECTURE MAINTENANCE PROTEIN MBAA"/>
    <property type="match status" value="1"/>
</dbReference>
<accession>A0A066ZR34</accession>
<dbReference type="EMBL" id="JMIU01000001">
    <property type="protein sequence ID" value="KDN96248.1"/>
    <property type="molecule type" value="Genomic_DNA"/>
</dbReference>
<name>A0A066ZR34_HYDMR</name>
<feature type="domain" description="GGDEF" evidence="4">
    <location>
        <begin position="349"/>
        <end position="481"/>
    </location>
</feature>
<gene>
    <name evidence="5" type="ORF">EI16_08190</name>
</gene>
<dbReference type="Pfam" id="PF00990">
    <property type="entry name" value="GGDEF"/>
    <property type="match status" value="1"/>
</dbReference>
<dbReference type="Pfam" id="PF08447">
    <property type="entry name" value="PAS_3"/>
    <property type="match status" value="1"/>
</dbReference>
<dbReference type="PROSITE" id="PS50113">
    <property type="entry name" value="PAC"/>
    <property type="match status" value="2"/>
</dbReference>
<dbReference type="RefSeq" id="WP_238320229.1">
    <property type="nucleotide sequence ID" value="NZ_JMIU01000001.1"/>
</dbReference>
<dbReference type="InterPro" id="IPR000700">
    <property type="entry name" value="PAS-assoc_C"/>
</dbReference>
<dbReference type="InterPro" id="IPR052155">
    <property type="entry name" value="Biofilm_reg_signaling"/>
</dbReference>
<dbReference type="Gene3D" id="3.20.20.450">
    <property type="entry name" value="EAL domain"/>
    <property type="match status" value="1"/>
</dbReference>
<feature type="non-terminal residue" evidence="5">
    <location>
        <position position="1"/>
    </location>
</feature>
<dbReference type="SMART" id="SM00086">
    <property type="entry name" value="PAC"/>
    <property type="match status" value="3"/>
</dbReference>
<dbReference type="AlphaFoldDB" id="A0A066ZR34"/>
<dbReference type="InterPro" id="IPR000160">
    <property type="entry name" value="GGDEF_dom"/>
</dbReference>
<dbReference type="InterPro" id="IPR043128">
    <property type="entry name" value="Rev_trsase/Diguanyl_cyclase"/>
</dbReference>
<proteinExistence type="predicted"/>
<dbReference type="CDD" id="cd01949">
    <property type="entry name" value="GGDEF"/>
    <property type="match status" value="1"/>
</dbReference>
<dbReference type="SUPFAM" id="SSF55073">
    <property type="entry name" value="Nucleotide cyclase"/>
    <property type="match status" value="1"/>
</dbReference>
<evidence type="ECO:0008006" key="7">
    <source>
        <dbReference type="Google" id="ProtNLM"/>
    </source>
</evidence>
<feature type="domain" description="PAS" evidence="1">
    <location>
        <begin position="89"/>
        <end position="137"/>
    </location>
</feature>
<feature type="domain" description="PAC" evidence="2">
    <location>
        <begin position="12"/>
        <end position="66"/>
    </location>
</feature>
<evidence type="ECO:0000259" key="4">
    <source>
        <dbReference type="PROSITE" id="PS50887"/>
    </source>
</evidence>
<dbReference type="Proteomes" id="UP000027341">
    <property type="component" value="Unassembled WGS sequence"/>
</dbReference>
<evidence type="ECO:0000259" key="3">
    <source>
        <dbReference type="PROSITE" id="PS50883"/>
    </source>
</evidence>
<keyword evidence="6" id="KW-1185">Reference proteome</keyword>
<dbReference type="PROSITE" id="PS50112">
    <property type="entry name" value="PAS"/>
    <property type="match status" value="2"/>
</dbReference>
<dbReference type="InterPro" id="IPR000014">
    <property type="entry name" value="PAS"/>
</dbReference>
<dbReference type="InterPro" id="IPR029787">
    <property type="entry name" value="Nucleotide_cyclase"/>
</dbReference>
<dbReference type="STRING" id="28885.EI16_08190"/>
<reference evidence="5 6" key="1">
    <citation type="submission" date="2014-04" db="EMBL/GenBank/DDBJ databases">
        <title>Draft genome sequence of Hydrogenovibrio marinus MH-110, a model organism for aerobic H2 metabolism.</title>
        <authorList>
            <person name="Cha H.J."/>
            <person name="Jo B.H."/>
            <person name="Hwang B.H."/>
        </authorList>
    </citation>
    <scope>NUCLEOTIDE SEQUENCE [LARGE SCALE GENOMIC DNA]</scope>
    <source>
        <strain evidence="5 6">MH-110</strain>
    </source>
</reference>
<dbReference type="SMART" id="SM00267">
    <property type="entry name" value="GGDEF"/>
    <property type="match status" value="1"/>
</dbReference>
<dbReference type="SMART" id="SM00052">
    <property type="entry name" value="EAL"/>
    <property type="match status" value="1"/>
</dbReference>
<dbReference type="Gene3D" id="3.30.70.270">
    <property type="match status" value="1"/>
</dbReference>
<dbReference type="InterPro" id="IPR001610">
    <property type="entry name" value="PAC"/>
</dbReference>
<dbReference type="SUPFAM" id="SSF55785">
    <property type="entry name" value="PYP-like sensor domain (PAS domain)"/>
    <property type="match status" value="3"/>
</dbReference>
<dbReference type="PROSITE" id="PS50887">
    <property type="entry name" value="GGDEF"/>
    <property type="match status" value="1"/>
</dbReference>
<feature type="domain" description="EAL" evidence="3">
    <location>
        <begin position="490"/>
        <end position="746"/>
    </location>
</feature>
<evidence type="ECO:0000313" key="5">
    <source>
        <dbReference type="EMBL" id="KDN96248.1"/>
    </source>
</evidence>
<dbReference type="GO" id="GO:0006355">
    <property type="term" value="P:regulation of DNA-templated transcription"/>
    <property type="evidence" value="ECO:0007669"/>
    <property type="project" value="InterPro"/>
</dbReference>
<dbReference type="NCBIfam" id="TIGR00229">
    <property type="entry name" value="sensory_box"/>
    <property type="match status" value="2"/>
</dbReference>
<comment type="caution">
    <text evidence="5">The sequence shown here is derived from an EMBL/GenBank/DDBJ whole genome shotgun (WGS) entry which is preliminary data.</text>
</comment>
<protein>
    <recommendedName>
        <fullName evidence="7">Diguanylate cyclase</fullName>
    </recommendedName>
</protein>
<dbReference type="Gene3D" id="3.30.450.20">
    <property type="entry name" value="PAS domain"/>
    <property type="match status" value="3"/>
</dbReference>
<dbReference type="SMART" id="SM00091">
    <property type="entry name" value="PAS"/>
    <property type="match status" value="2"/>
</dbReference>
<feature type="domain" description="PAS" evidence="1">
    <location>
        <begin position="187"/>
        <end position="244"/>
    </location>
</feature>
<organism evidence="5 6">
    <name type="scientific">Hydrogenovibrio marinus</name>
    <dbReference type="NCBI Taxonomy" id="28885"/>
    <lineage>
        <taxon>Bacteria</taxon>
        <taxon>Pseudomonadati</taxon>
        <taxon>Pseudomonadota</taxon>
        <taxon>Gammaproteobacteria</taxon>
        <taxon>Thiotrichales</taxon>
        <taxon>Piscirickettsiaceae</taxon>
        <taxon>Hydrogenovibrio</taxon>
    </lineage>
</organism>
<dbReference type="PANTHER" id="PTHR44757">
    <property type="entry name" value="DIGUANYLATE CYCLASE DGCP"/>
    <property type="match status" value="1"/>
</dbReference>
<dbReference type="NCBIfam" id="TIGR00254">
    <property type="entry name" value="GGDEF"/>
    <property type="match status" value="1"/>
</dbReference>
<evidence type="ECO:0000259" key="2">
    <source>
        <dbReference type="PROSITE" id="PS50113"/>
    </source>
</evidence>
<dbReference type="InterPro" id="IPR013655">
    <property type="entry name" value="PAS_fold_3"/>
</dbReference>
<dbReference type="InterPro" id="IPR001633">
    <property type="entry name" value="EAL_dom"/>
</dbReference>
<dbReference type="CDD" id="cd00130">
    <property type="entry name" value="PAS"/>
    <property type="match status" value="2"/>
</dbReference>
<dbReference type="InterPro" id="IPR035965">
    <property type="entry name" value="PAS-like_dom_sf"/>
</dbReference>